<evidence type="ECO:0000313" key="2">
    <source>
        <dbReference type="EMBL" id="KNA93805.1"/>
    </source>
</evidence>
<feature type="chain" id="PRO_5005324257" description="Secreted protein" evidence="1">
    <location>
        <begin position="24"/>
        <end position="107"/>
    </location>
</feature>
<dbReference type="RefSeq" id="XP_018231851.1">
    <property type="nucleotide sequence ID" value="XM_018397806.1"/>
</dbReference>
<feature type="signal peptide" evidence="1">
    <location>
        <begin position="1"/>
        <end position="23"/>
    </location>
</feature>
<dbReference type="VEuPathDB" id="FungiDB:FOXG_17819"/>
<protein>
    <recommendedName>
        <fullName evidence="4">Secreted protein</fullName>
    </recommendedName>
</protein>
<dbReference type="AlphaFoldDB" id="A0A0J9U6W0"/>
<keyword evidence="1" id="KW-0732">Signal</keyword>
<evidence type="ECO:0000313" key="3">
    <source>
        <dbReference type="Proteomes" id="UP000009097"/>
    </source>
</evidence>
<name>A0A0J9U6W0_FUSO4</name>
<gene>
    <name evidence="2" type="ORF">FOXG_17819</name>
</gene>
<reference evidence="2" key="1">
    <citation type="submission" date="2007-04" db="EMBL/GenBank/DDBJ databases">
        <authorList>
            <consortium name="The Broad Institute Genome Sequencing Platform"/>
            <person name="Birren B."/>
            <person name="Lander E."/>
            <person name="Galagan J."/>
            <person name="Nusbaum C."/>
            <person name="Devon K."/>
            <person name="Ma L.-J."/>
            <person name="Jaffe D."/>
            <person name="Butler J."/>
            <person name="Alvarez P."/>
            <person name="Gnerre S."/>
            <person name="Grabherr M."/>
            <person name="Kleber M."/>
            <person name="Mauceli E."/>
            <person name="Brockman W."/>
            <person name="MacCallum I.A."/>
            <person name="Young S."/>
            <person name="LaButti K."/>
            <person name="DeCaprio D."/>
            <person name="Crawford M."/>
            <person name="Koehrsen M."/>
            <person name="Engels R."/>
            <person name="Montgomery P."/>
            <person name="Pearson M."/>
            <person name="Howarth C."/>
            <person name="Larson L."/>
            <person name="White J."/>
            <person name="O'Leary S."/>
            <person name="Kodira C."/>
            <person name="Zeng Q."/>
            <person name="Yandava C."/>
            <person name="Alvarado L."/>
            <person name="Kistler C."/>
            <person name="Shim W.-B."/>
            <person name="Kang S."/>
            <person name="Woloshuk C."/>
        </authorList>
    </citation>
    <scope>NUCLEOTIDE SEQUENCE</scope>
    <source>
        <strain evidence="2">4287</strain>
    </source>
</reference>
<accession>A0A0J9U6W0</accession>
<dbReference type="KEGG" id="fox:FOXG_17819"/>
<dbReference type="GeneID" id="28958525"/>
<organism evidence="2 3">
    <name type="scientific">Fusarium oxysporum f. sp. lycopersici (strain 4287 / CBS 123668 / FGSC 9935 / NRRL 34936)</name>
    <name type="common">Fusarium vascular wilt of tomato</name>
    <dbReference type="NCBI Taxonomy" id="426428"/>
    <lineage>
        <taxon>Eukaryota</taxon>
        <taxon>Fungi</taxon>
        <taxon>Dikarya</taxon>
        <taxon>Ascomycota</taxon>
        <taxon>Pezizomycotina</taxon>
        <taxon>Sordariomycetes</taxon>
        <taxon>Hypocreomycetidae</taxon>
        <taxon>Hypocreales</taxon>
        <taxon>Nectriaceae</taxon>
        <taxon>Fusarium</taxon>
        <taxon>Fusarium oxysporum species complex</taxon>
    </lineage>
</organism>
<sequence>MHTLYGTFLHVLFCLLLSELTQSPTTQLPAAVRSLFGARNAGQTQKYQKAGVRCICQCHQPPIYTGLSGFIPHARALRDKASDTIEIKLFRRTVWHQGYFHNNQYQR</sequence>
<dbReference type="Proteomes" id="UP000009097">
    <property type="component" value="Unassembled WGS sequence"/>
</dbReference>
<reference evidence="2" key="2">
    <citation type="journal article" date="2010" name="Nature">
        <title>Comparative genomics reveals mobile pathogenicity chromosomes in Fusarium.</title>
        <authorList>
            <person name="Ma L.J."/>
            <person name="van der Does H.C."/>
            <person name="Borkovich K.A."/>
            <person name="Coleman J.J."/>
            <person name="Daboussi M.J."/>
            <person name="Di Pietro A."/>
            <person name="Dufresne M."/>
            <person name="Freitag M."/>
            <person name="Grabherr M."/>
            <person name="Henrissat B."/>
            <person name="Houterman P.M."/>
            <person name="Kang S."/>
            <person name="Shim W.B."/>
            <person name="Woloshuk C."/>
            <person name="Xie X."/>
            <person name="Xu J.R."/>
            <person name="Antoniw J."/>
            <person name="Baker S.E."/>
            <person name="Bluhm B.H."/>
            <person name="Breakspear A."/>
            <person name="Brown D.W."/>
            <person name="Butchko R.A."/>
            <person name="Chapman S."/>
            <person name="Coulson R."/>
            <person name="Coutinho P.M."/>
            <person name="Danchin E.G."/>
            <person name="Diener A."/>
            <person name="Gale L.R."/>
            <person name="Gardiner D.M."/>
            <person name="Goff S."/>
            <person name="Hammond-Kosack K.E."/>
            <person name="Hilburn K."/>
            <person name="Hua-Van A."/>
            <person name="Jonkers W."/>
            <person name="Kazan K."/>
            <person name="Kodira C.D."/>
            <person name="Koehrsen M."/>
            <person name="Kumar L."/>
            <person name="Lee Y.H."/>
            <person name="Li L."/>
            <person name="Manners J.M."/>
            <person name="Miranda-Saavedra D."/>
            <person name="Mukherjee M."/>
            <person name="Park G."/>
            <person name="Park J."/>
            <person name="Park S.Y."/>
            <person name="Proctor R.H."/>
            <person name="Regev A."/>
            <person name="Ruiz-Roldan M.C."/>
            <person name="Sain D."/>
            <person name="Sakthikumar S."/>
            <person name="Sykes S."/>
            <person name="Schwartz D.C."/>
            <person name="Turgeon B.G."/>
            <person name="Wapinski I."/>
            <person name="Yoder O."/>
            <person name="Young S."/>
            <person name="Zeng Q."/>
            <person name="Zhou S."/>
            <person name="Galagan J."/>
            <person name="Cuomo C.A."/>
            <person name="Kistler H.C."/>
            <person name="Rep M."/>
        </authorList>
    </citation>
    <scope>NUCLEOTIDE SEQUENCE [LARGE SCALE GENOMIC DNA]</scope>
    <source>
        <strain evidence="2">4287</strain>
    </source>
</reference>
<evidence type="ECO:0000256" key="1">
    <source>
        <dbReference type="SAM" id="SignalP"/>
    </source>
</evidence>
<proteinExistence type="predicted"/>
<evidence type="ECO:0008006" key="4">
    <source>
        <dbReference type="Google" id="ProtNLM"/>
    </source>
</evidence>
<dbReference type="EMBL" id="DS231696">
    <property type="protein sequence ID" value="KNA93805.1"/>
    <property type="molecule type" value="Genomic_DNA"/>
</dbReference>